<dbReference type="SUPFAM" id="SSF47598">
    <property type="entry name" value="Ribbon-helix-helix"/>
    <property type="match status" value="1"/>
</dbReference>
<evidence type="ECO:0000259" key="2">
    <source>
        <dbReference type="Pfam" id="PF03925"/>
    </source>
</evidence>
<feature type="compositionally biased region" description="Basic and acidic residues" evidence="1">
    <location>
        <begin position="51"/>
        <end position="79"/>
    </location>
</feature>
<dbReference type="Pfam" id="PF17206">
    <property type="entry name" value="SeqA_N"/>
    <property type="match status" value="1"/>
</dbReference>
<name>A0AAC9NQJ1_9ALTE</name>
<evidence type="ECO:0000256" key="1">
    <source>
        <dbReference type="SAM" id="MobiDB-lite"/>
    </source>
</evidence>
<gene>
    <name evidence="4" type="ORF">BM524_06770</name>
</gene>
<accession>A0AAC9NQJ1</accession>
<evidence type="ECO:0000259" key="3">
    <source>
        <dbReference type="Pfam" id="PF17206"/>
    </source>
</evidence>
<dbReference type="InterPro" id="IPR026577">
    <property type="entry name" value="SeqA_DNA-bd_C"/>
</dbReference>
<feature type="compositionally biased region" description="Basic residues" evidence="1">
    <location>
        <begin position="107"/>
        <end position="121"/>
    </location>
</feature>
<evidence type="ECO:0000313" key="4">
    <source>
        <dbReference type="EMBL" id="APD89520.1"/>
    </source>
</evidence>
<protein>
    <submittedName>
        <fullName evidence="4">Replication initiation regulator SeqA</fullName>
    </submittedName>
</protein>
<dbReference type="GO" id="GO:0006355">
    <property type="term" value="P:regulation of DNA-templated transcription"/>
    <property type="evidence" value="ECO:0007669"/>
    <property type="project" value="InterPro"/>
</dbReference>
<feature type="region of interest" description="Disordered" evidence="1">
    <location>
        <begin position="40"/>
        <end position="149"/>
    </location>
</feature>
<feature type="domain" description="Replication modulator SeqA C-terminal DNA-binding" evidence="2">
    <location>
        <begin position="157"/>
        <end position="261"/>
    </location>
</feature>
<reference evidence="4 5" key="1">
    <citation type="submission" date="2016-11" db="EMBL/GenBank/DDBJ databases">
        <title>Networking in microbes: conjugative elements and plasmids in the genus Alteromonas.</title>
        <authorList>
            <person name="Lopez-Perez M."/>
            <person name="Ramon-Marco N."/>
            <person name="Rodriguez-Valera F."/>
        </authorList>
    </citation>
    <scope>NUCLEOTIDE SEQUENCE [LARGE SCALE GENOMIC DNA]</scope>
    <source>
        <strain evidence="4 5">CP48</strain>
    </source>
</reference>
<evidence type="ECO:0000313" key="5">
    <source>
        <dbReference type="Proteomes" id="UP000182101"/>
    </source>
</evidence>
<proteinExistence type="predicted"/>
<dbReference type="InterPro" id="IPR036835">
    <property type="entry name" value="SeqA_DNA-bd_C_sf"/>
</dbReference>
<organism evidence="4 5">
    <name type="scientific">Alteromonas mediterranea</name>
    <dbReference type="NCBI Taxonomy" id="314275"/>
    <lineage>
        <taxon>Bacteria</taxon>
        <taxon>Pseudomonadati</taxon>
        <taxon>Pseudomonadota</taxon>
        <taxon>Gammaproteobacteria</taxon>
        <taxon>Alteromonadales</taxon>
        <taxon>Alteromonadaceae</taxon>
        <taxon>Alteromonas/Salinimonas group</taxon>
        <taxon>Alteromonas</taxon>
    </lineage>
</organism>
<dbReference type="GO" id="GO:0003677">
    <property type="term" value="F:DNA binding"/>
    <property type="evidence" value="ECO:0007669"/>
    <property type="project" value="InterPro"/>
</dbReference>
<feature type="compositionally biased region" description="Low complexity" evidence="1">
    <location>
        <begin position="95"/>
        <end position="106"/>
    </location>
</feature>
<dbReference type="Proteomes" id="UP000182101">
    <property type="component" value="Chromosome"/>
</dbReference>
<dbReference type="AlphaFoldDB" id="A0AAC9NQJ1"/>
<sequence length="268" mass="28517">MKSIEIDDDLYAFIASQTKHIGESASQILRRLLLPEDGAISGSAEASGNESKGDESKGDASDQAKTSEIKSAGGEEKTNEPSVEVKAAPKAQAQTVSTAKKAPAKPAARKTTAKTTAKKTPVRAAATKAPAKPATKTSSTVASSVETETHNKRDILDAVSKDALATFTKRVDQFLFVLSAAHKLNAENFSSVESIKGKNRTYFATSKEALLENGSSTNPKAIPDSPFWVVTNNNTAKKTNMLEQVLRNLGYQPDVVETVTARFTSEGK</sequence>
<dbReference type="RefSeq" id="WP_071958954.1">
    <property type="nucleotide sequence ID" value="NZ_CP018024.1"/>
</dbReference>
<dbReference type="Gene3D" id="1.10.1220.10">
    <property type="entry name" value="Met repressor-like"/>
    <property type="match status" value="1"/>
</dbReference>
<dbReference type="InterPro" id="IPR010985">
    <property type="entry name" value="Ribbon_hlx_hlx"/>
</dbReference>
<dbReference type="Gene3D" id="1.20.1380.10">
    <property type="entry name" value="Replication modulator SeqA, C-terminal DNA-binding domain"/>
    <property type="match status" value="1"/>
</dbReference>
<dbReference type="InterPro" id="IPR033761">
    <property type="entry name" value="SeqA_N"/>
</dbReference>
<dbReference type="Pfam" id="PF03925">
    <property type="entry name" value="SeqA"/>
    <property type="match status" value="1"/>
</dbReference>
<feature type="compositionally biased region" description="Low complexity" evidence="1">
    <location>
        <begin position="122"/>
        <end position="146"/>
    </location>
</feature>
<feature type="domain" description="Negative modulator of initiation of replication SeqA N-terminal" evidence="3">
    <location>
        <begin position="1"/>
        <end position="33"/>
    </location>
</feature>
<dbReference type="SUPFAM" id="SSF82808">
    <property type="entry name" value="Replication modulator SeqA, C-terminal DNA-binding domain"/>
    <property type="match status" value="1"/>
</dbReference>
<dbReference type="InterPro" id="IPR013321">
    <property type="entry name" value="Arc_rbn_hlx_hlx"/>
</dbReference>
<dbReference type="EMBL" id="CP018024">
    <property type="protein sequence ID" value="APD89520.1"/>
    <property type="molecule type" value="Genomic_DNA"/>
</dbReference>